<reference evidence="1 2" key="1">
    <citation type="submission" date="2016-02" db="EMBL/GenBank/DDBJ databases">
        <title>Ulvibacter sp. LPB0005, isolated from Thais luteostoma.</title>
        <authorList>
            <person name="Shin S.-K."/>
            <person name="Yi H."/>
        </authorList>
    </citation>
    <scope>NUCLEOTIDE SEQUENCE [LARGE SCALE GENOMIC DNA]</scope>
    <source>
        <strain evidence="1 2">LPB0005</strain>
    </source>
</reference>
<dbReference type="NCBIfam" id="NF047658">
    <property type="entry name" value="HYC_CC_PP"/>
    <property type="match status" value="1"/>
</dbReference>
<protein>
    <submittedName>
        <fullName evidence="1">Uncharacterized protein</fullName>
    </submittedName>
</protein>
<dbReference type="STRING" id="1763537.ULVI_03335"/>
<keyword evidence="2" id="KW-1185">Reference proteome</keyword>
<dbReference type="Pfam" id="PF26622">
    <property type="entry name" value="DUF8199"/>
    <property type="match status" value="1"/>
</dbReference>
<dbReference type="InterPro" id="IPR058060">
    <property type="entry name" value="HYC_CC_PP"/>
</dbReference>
<sequence length="126" mass="14169">MILLLLTSSTGISYAQHFCGDFEILSEITFGKKELSCGIDMKGPNCDMKVSSHNCCDNHYTSISTDDHFAKVQFQVDFTTIYITSSVPVYELQSEIQYNASLLSYAENHPPPLEQNLLILFSTFLI</sequence>
<dbReference type="EMBL" id="LRXL01000026">
    <property type="protein sequence ID" value="OAB79791.1"/>
    <property type="molecule type" value="Genomic_DNA"/>
</dbReference>
<comment type="caution">
    <text evidence="1">The sequence shown here is derived from an EMBL/GenBank/DDBJ whole genome shotgun (WGS) entry which is preliminary data.</text>
</comment>
<name>A0A167ILF0_9FLAO</name>
<dbReference type="InterPro" id="IPR058512">
    <property type="entry name" value="DUF8199"/>
</dbReference>
<dbReference type="AlphaFoldDB" id="A0A167ILF0"/>
<accession>A0A167ILF0</accession>
<dbReference type="Proteomes" id="UP000077013">
    <property type="component" value="Unassembled WGS sequence"/>
</dbReference>
<evidence type="ECO:0000313" key="1">
    <source>
        <dbReference type="EMBL" id="OAB79791.1"/>
    </source>
</evidence>
<evidence type="ECO:0000313" key="2">
    <source>
        <dbReference type="Proteomes" id="UP000077013"/>
    </source>
</evidence>
<gene>
    <name evidence="1" type="ORF">ULVI_03335</name>
</gene>
<organism evidence="1 2">
    <name type="scientific">Cochleicola gelatinilyticus</name>
    <dbReference type="NCBI Taxonomy" id="1763537"/>
    <lineage>
        <taxon>Bacteria</taxon>
        <taxon>Pseudomonadati</taxon>
        <taxon>Bacteroidota</taxon>
        <taxon>Flavobacteriia</taxon>
        <taxon>Flavobacteriales</taxon>
        <taxon>Flavobacteriaceae</taxon>
        <taxon>Cochleicola</taxon>
    </lineage>
</organism>
<proteinExistence type="predicted"/>